<reference evidence="2 3" key="1">
    <citation type="submission" date="2024-03" db="EMBL/GenBank/DDBJ databases">
        <title>Complete genome sequence of the green alga Chloropicon roscoffensis RCC1871.</title>
        <authorList>
            <person name="Lemieux C."/>
            <person name="Pombert J.-F."/>
            <person name="Otis C."/>
            <person name="Turmel M."/>
        </authorList>
    </citation>
    <scope>NUCLEOTIDE SEQUENCE [LARGE SCALE GENOMIC DNA]</scope>
    <source>
        <strain evidence="2 3">RCC1871</strain>
    </source>
</reference>
<evidence type="ECO:0000256" key="1">
    <source>
        <dbReference type="SAM" id="MobiDB-lite"/>
    </source>
</evidence>
<dbReference type="Proteomes" id="UP001472866">
    <property type="component" value="Chromosome 19"/>
</dbReference>
<gene>
    <name evidence="2" type="ORF">HKI87_19g89420</name>
</gene>
<feature type="compositionally biased region" description="Basic and acidic residues" evidence="1">
    <location>
        <begin position="106"/>
        <end position="124"/>
    </location>
</feature>
<evidence type="ECO:0000313" key="2">
    <source>
        <dbReference type="EMBL" id="WZN67367.1"/>
    </source>
</evidence>
<organism evidence="2 3">
    <name type="scientific">Chloropicon roscoffensis</name>
    <dbReference type="NCBI Taxonomy" id="1461544"/>
    <lineage>
        <taxon>Eukaryota</taxon>
        <taxon>Viridiplantae</taxon>
        <taxon>Chlorophyta</taxon>
        <taxon>Chloropicophyceae</taxon>
        <taxon>Chloropicales</taxon>
        <taxon>Chloropicaceae</taxon>
        <taxon>Chloropicon</taxon>
    </lineage>
</organism>
<dbReference type="AlphaFoldDB" id="A0AAX4PNC5"/>
<evidence type="ECO:0008006" key="4">
    <source>
        <dbReference type="Google" id="ProtNLM"/>
    </source>
</evidence>
<proteinExistence type="predicted"/>
<feature type="compositionally biased region" description="Basic residues" evidence="1">
    <location>
        <begin position="176"/>
        <end position="187"/>
    </location>
</feature>
<accession>A0AAX4PNC5</accession>
<evidence type="ECO:0000313" key="3">
    <source>
        <dbReference type="Proteomes" id="UP001472866"/>
    </source>
</evidence>
<dbReference type="EMBL" id="CP151519">
    <property type="protein sequence ID" value="WZN67367.1"/>
    <property type="molecule type" value="Genomic_DNA"/>
</dbReference>
<sequence length="367" mass="39215">MPALFILHILHTSYFRRILTSTHCRIGGRMASSGGDGFWSVVGKTSTGSADDLLSLGRGGGGGGGNSGGYAEDVGFLVTCPKLRNIRNTVLEAQRILKHFSCVQEKKKVETETEPPQEKERGGDENGFVWVAAKLEHLVRCNAKVLVHPRSGAANATGVLSRILAKTAEAKERGPVKKKRKKKRKRPQQAEDALEDPGSTPVGDKDDGGEGAQAAEEDPLDVICSARYCQRFFPIQALCKFEAASLEAGLGAASASFLRGDVAEGGKLPAKSPLKFAVWCKQRKLKVGEEGRRVVDLLAEAFKAHCEGAGIEAQVSLRDPQVLVLAEAPFEASGGQKLIALCVLPSGCVNIKPKGVMVKTLFDKADL</sequence>
<feature type="region of interest" description="Disordered" evidence="1">
    <location>
        <begin position="106"/>
        <end position="125"/>
    </location>
</feature>
<name>A0AAX4PNC5_9CHLO</name>
<protein>
    <recommendedName>
        <fullName evidence="4">THUMP domain-containing protein</fullName>
    </recommendedName>
</protein>
<feature type="region of interest" description="Disordered" evidence="1">
    <location>
        <begin position="170"/>
        <end position="215"/>
    </location>
</feature>
<keyword evidence="3" id="KW-1185">Reference proteome</keyword>